<dbReference type="Proteomes" id="UP000042997">
    <property type="component" value="Unassembled WGS sequence"/>
</dbReference>
<feature type="compositionally biased region" description="Basic residues" evidence="1">
    <location>
        <begin position="27"/>
        <end position="37"/>
    </location>
</feature>
<evidence type="ECO:0000313" key="2">
    <source>
        <dbReference type="EMBL" id="CDZ86914.1"/>
    </source>
</evidence>
<sequence length="95" mass="10192">MLEPMQALEPVDVLEPGAHRSAPGGRVRPRRTVGRRRGVRPVARVVSSIDRIAASHRRSSGVSVGTARPVGARPAWAGRGPLPVEHSRADPLTYC</sequence>
<feature type="region of interest" description="Disordered" evidence="1">
    <location>
        <begin position="1"/>
        <end position="37"/>
    </location>
</feature>
<organism evidence="2 3">
    <name type="scientific">Rhodococcus ruber</name>
    <dbReference type="NCBI Taxonomy" id="1830"/>
    <lineage>
        <taxon>Bacteria</taxon>
        <taxon>Bacillati</taxon>
        <taxon>Actinomycetota</taxon>
        <taxon>Actinomycetes</taxon>
        <taxon>Mycobacteriales</taxon>
        <taxon>Nocardiaceae</taxon>
        <taxon>Rhodococcus</taxon>
    </lineage>
</organism>
<evidence type="ECO:0000256" key="1">
    <source>
        <dbReference type="SAM" id="MobiDB-lite"/>
    </source>
</evidence>
<evidence type="ECO:0000313" key="3">
    <source>
        <dbReference type="Proteomes" id="UP000042997"/>
    </source>
</evidence>
<feature type="region of interest" description="Disordered" evidence="1">
    <location>
        <begin position="55"/>
        <end position="95"/>
    </location>
</feature>
<protein>
    <submittedName>
        <fullName evidence="2">Uncharacterized protein</fullName>
    </submittedName>
</protein>
<dbReference type="EMBL" id="CCSD01000023">
    <property type="protein sequence ID" value="CDZ86914.1"/>
    <property type="molecule type" value="Genomic_DNA"/>
</dbReference>
<reference evidence="2 3" key="1">
    <citation type="journal article" date="2014" name="Genome Announc.">
        <title>Draft Genome Sequence of Propane- and Butane-Oxidizing Actinobacterium Rhodococcus ruber IEGM 231.</title>
        <authorList>
            <person name="Ivshina I.B."/>
            <person name="Kuyukina M.S."/>
            <person name="Krivoruchko A.V."/>
            <person name="Barbe V."/>
            <person name="Fischer C."/>
        </authorList>
    </citation>
    <scope>NUCLEOTIDE SEQUENCE [LARGE SCALE GENOMIC DNA]</scope>
</reference>
<accession>A0A098BDW3</accession>
<name>A0A098BDW3_9NOCA</name>
<proteinExistence type="predicted"/>
<gene>
    <name evidence="2" type="ORF">RHRU231_150003</name>
</gene>
<dbReference type="AlphaFoldDB" id="A0A098BDW3"/>